<evidence type="ECO:0000256" key="6">
    <source>
        <dbReference type="SAM" id="Phobius"/>
    </source>
</evidence>
<evidence type="ECO:0000256" key="1">
    <source>
        <dbReference type="ARBA" id="ARBA00004651"/>
    </source>
</evidence>
<sequence length="484" mass="51431">MSEKKERKSLSAFTIIFILLILIALVTRVLPKLPADVTAEMLDENIALATGVNGASIADVFMATFNGFKDAIDVAVFVLLLGGFLGIVAKTGALDAGVGALVKKLRGRELLLIPILMTLFSIGGSTYGMAEETIAFYGLISATMVAAGFDTMVAASTVLLGAGAGVLGSTVNPFAIGVALDAAKSAGTDPSNGTVVLLGVILWVATLIPAIWFVMSYAKKVKADKGSIILSLQEQKAMEENFGHVDFSNIEFTSKHKMTLSIFAFSFVIMILSLIVWSEYDIHVFEGWSSFLTGAPLGDWYFGELSMWFTFIGIIIGVVNGFSEKEIVDSFMFGAADILSVVLIIALSRGVSVLMSVTYLDKYILNLASQGLAGLSALVFAPASYILYMVLSFFIPSTSGLASVSVPILAPLTQSLGFSVEVIIMIFSGACGLVNLITPTSGVVMGGLAAAKVEYGTYFKWVFKLLVIIFIINVVILTAAMMFI</sequence>
<proteinExistence type="predicted"/>
<dbReference type="InterPro" id="IPR018385">
    <property type="entry name" value="C4_dicarb_anaerob_car-like"/>
</dbReference>
<evidence type="ECO:0000256" key="3">
    <source>
        <dbReference type="ARBA" id="ARBA00022692"/>
    </source>
</evidence>
<evidence type="ECO:0000256" key="4">
    <source>
        <dbReference type="ARBA" id="ARBA00022989"/>
    </source>
</evidence>
<feature type="transmembrane region" description="Helical" evidence="6">
    <location>
        <begin position="363"/>
        <end position="381"/>
    </location>
</feature>
<name>A0A7Z0T8A0_9FUSO</name>
<comment type="caution">
    <text evidence="7">The sequence shown here is derived from an EMBL/GenBank/DDBJ whole genome shotgun (WGS) entry which is preliminary data.</text>
</comment>
<feature type="transmembrane region" description="Helical" evidence="6">
    <location>
        <begin position="260"/>
        <end position="280"/>
    </location>
</feature>
<feature type="transmembrane region" description="Helical" evidence="6">
    <location>
        <begin position="422"/>
        <end position="449"/>
    </location>
</feature>
<keyword evidence="2" id="KW-1003">Cell membrane</keyword>
<evidence type="ECO:0000313" key="8">
    <source>
        <dbReference type="Proteomes" id="UP000526184"/>
    </source>
</evidence>
<accession>A0A7Z0T8A0</accession>
<feature type="transmembrane region" description="Helical" evidence="6">
    <location>
        <begin position="331"/>
        <end position="351"/>
    </location>
</feature>
<dbReference type="EMBL" id="JABMKT010000010">
    <property type="protein sequence ID" value="NYV27739.1"/>
    <property type="molecule type" value="Genomic_DNA"/>
</dbReference>
<dbReference type="PANTHER" id="PTHR43652:SF6">
    <property type="entry name" value="ARGININE REPRESSOR"/>
    <property type="match status" value="1"/>
</dbReference>
<dbReference type="PANTHER" id="PTHR43652">
    <property type="entry name" value="BASIC AMINO ACID ANTIPORTER YFCC-RELATED"/>
    <property type="match status" value="1"/>
</dbReference>
<dbReference type="AlphaFoldDB" id="A0A7Z0T8A0"/>
<evidence type="ECO:0000256" key="2">
    <source>
        <dbReference type="ARBA" id="ARBA00022475"/>
    </source>
</evidence>
<keyword evidence="4 6" id="KW-1133">Transmembrane helix</keyword>
<feature type="transmembrane region" description="Helical" evidence="6">
    <location>
        <begin position="110"/>
        <end position="128"/>
    </location>
</feature>
<feature type="transmembrane region" description="Helical" evidence="6">
    <location>
        <begin position="71"/>
        <end position="89"/>
    </location>
</feature>
<gene>
    <name evidence="7" type="ORF">HP397_02705</name>
</gene>
<protein>
    <submittedName>
        <fullName evidence="7">YfcC family protein</fullName>
    </submittedName>
</protein>
<dbReference type="InterPro" id="IPR051679">
    <property type="entry name" value="DASS-Related_Transporters"/>
</dbReference>
<evidence type="ECO:0000256" key="5">
    <source>
        <dbReference type="ARBA" id="ARBA00023136"/>
    </source>
</evidence>
<feature type="transmembrane region" description="Helical" evidence="6">
    <location>
        <begin position="134"/>
        <end position="153"/>
    </location>
</feature>
<feature type="transmembrane region" description="Helical" evidence="6">
    <location>
        <begin position="300"/>
        <end position="319"/>
    </location>
</feature>
<dbReference type="OrthoDB" id="255482at2"/>
<organism evidence="7 8">
    <name type="scientific">Streptobacillus felis</name>
    <dbReference type="NCBI Taxonomy" id="1384509"/>
    <lineage>
        <taxon>Bacteria</taxon>
        <taxon>Fusobacteriati</taxon>
        <taxon>Fusobacteriota</taxon>
        <taxon>Fusobacteriia</taxon>
        <taxon>Fusobacteriales</taxon>
        <taxon>Leptotrichiaceae</taxon>
        <taxon>Streptobacillus</taxon>
    </lineage>
</organism>
<feature type="transmembrane region" description="Helical" evidence="6">
    <location>
        <begin position="461"/>
        <end position="483"/>
    </location>
</feature>
<reference evidence="7 8" key="1">
    <citation type="submission" date="2020-05" db="EMBL/GenBank/DDBJ databases">
        <title>Streptobacillus felis strain LHL191014123.</title>
        <authorList>
            <person name="Fawzy A."/>
            <person name="Rau J."/>
            <person name="Risse K."/>
            <person name="Schauerte N."/>
            <person name="Geiger C."/>
            <person name="Blom J."/>
            <person name="Imirzalioglu C."/>
            <person name="Falgenhauer J."/>
            <person name="Bach A."/>
            <person name="Herden C."/>
            <person name="Eisenberg T."/>
        </authorList>
    </citation>
    <scope>NUCLEOTIDE SEQUENCE [LARGE SCALE GENOMIC DNA]</scope>
    <source>
        <strain evidence="7 8">LHL191014123</strain>
    </source>
</reference>
<feature type="transmembrane region" description="Helical" evidence="6">
    <location>
        <begin position="12"/>
        <end position="31"/>
    </location>
</feature>
<feature type="transmembrane region" description="Helical" evidence="6">
    <location>
        <begin position="160"/>
        <end position="183"/>
    </location>
</feature>
<dbReference type="Pfam" id="PF03606">
    <property type="entry name" value="DcuC"/>
    <property type="match status" value="1"/>
</dbReference>
<keyword evidence="3 6" id="KW-0812">Transmembrane</keyword>
<comment type="subcellular location">
    <subcellularLocation>
        <location evidence="1">Cell membrane</location>
        <topology evidence="1">Multi-pass membrane protein</topology>
    </subcellularLocation>
</comment>
<feature type="transmembrane region" description="Helical" evidence="6">
    <location>
        <begin position="195"/>
        <end position="215"/>
    </location>
</feature>
<dbReference type="Proteomes" id="UP000526184">
    <property type="component" value="Unassembled WGS sequence"/>
</dbReference>
<keyword evidence="8" id="KW-1185">Reference proteome</keyword>
<evidence type="ECO:0000313" key="7">
    <source>
        <dbReference type="EMBL" id="NYV27739.1"/>
    </source>
</evidence>
<dbReference type="GO" id="GO:0005886">
    <property type="term" value="C:plasma membrane"/>
    <property type="evidence" value="ECO:0007669"/>
    <property type="project" value="UniProtKB-SubCell"/>
</dbReference>
<keyword evidence="5 6" id="KW-0472">Membrane</keyword>
<dbReference type="RefSeq" id="WP_067320496.1">
    <property type="nucleotide sequence ID" value="NZ_CBCRWS010000002.1"/>
</dbReference>
<feature type="transmembrane region" description="Helical" evidence="6">
    <location>
        <begin position="388"/>
        <end position="410"/>
    </location>
</feature>